<dbReference type="AlphaFoldDB" id="A0A518EMI2"/>
<evidence type="ECO:0000313" key="2">
    <source>
        <dbReference type="Proteomes" id="UP000320390"/>
    </source>
</evidence>
<sequence length="403" mass="44244">MNTMIASLCLLALAAFPPDLEPLAEERGLKDVEQIALEFARLEVPEAGNIGWTKTTVQRAQLDAATHYLVHQKAELLDFDALGFVTVESRGLYNADLQLVHEVRLAQPFGASTEPLELEWGEEGFRWRQGRGGWSDASAEVRPTVKTDVALFIQGLDLQVPFEAHVFEEKTKTLETRTLKAGKETQVDEATMLDFEVDGSTPMHHRMTTQGVYMRSKIGDLSVVGMDVSDDIEVVLGMLIADNEAFASVLGKAVASQWSEKRGTFENASLGMSLDLPKGWERASDQEGDGVVLHALSSDANAFMSVSITVLGSGYTLDGWKDGLLESYAESAIDGKVTTKEMSFAKQDAIRFEFATTGDASLDTTAYAWKRNGMGFTVIAGTWVDSPKKLHRETQSIFKSVKF</sequence>
<reference evidence="1 2" key="1">
    <citation type="submission" date="2019-02" db="EMBL/GenBank/DDBJ databases">
        <title>Deep-cultivation of Planctomycetes and their phenomic and genomic characterization uncovers novel biology.</title>
        <authorList>
            <person name="Wiegand S."/>
            <person name="Jogler M."/>
            <person name="Boedeker C."/>
            <person name="Pinto D."/>
            <person name="Vollmers J."/>
            <person name="Rivas-Marin E."/>
            <person name="Kohn T."/>
            <person name="Peeters S.H."/>
            <person name="Heuer A."/>
            <person name="Rast P."/>
            <person name="Oberbeckmann S."/>
            <person name="Bunk B."/>
            <person name="Jeske O."/>
            <person name="Meyerdierks A."/>
            <person name="Storesund J.E."/>
            <person name="Kallscheuer N."/>
            <person name="Luecker S."/>
            <person name="Lage O.M."/>
            <person name="Pohl T."/>
            <person name="Merkel B.J."/>
            <person name="Hornburger P."/>
            <person name="Mueller R.-W."/>
            <person name="Bruemmer F."/>
            <person name="Labrenz M."/>
            <person name="Spormann A.M."/>
            <person name="Op den Camp H."/>
            <person name="Overmann J."/>
            <person name="Amann R."/>
            <person name="Jetten M.S.M."/>
            <person name="Mascher T."/>
            <person name="Medema M.H."/>
            <person name="Devos D.P."/>
            <person name="Kaster A.-K."/>
            <person name="Ovreas L."/>
            <person name="Rohde M."/>
            <person name="Galperin M.Y."/>
            <person name="Jogler C."/>
        </authorList>
    </citation>
    <scope>NUCLEOTIDE SEQUENCE [LARGE SCALE GENOMIC DNA]</scope>
    <source>
        <strain evidence="1 2">Poly30</strain>
    </source>
</reference>
<gene>
    <name evidence="1" type="ORF">Poly30_07670</name>
</gene>
<evidence type="ECO:0000313" key="1">
    <source>
        <dbReference type="EMBL" id="QDV05271.1"/>
    </source>
</evidence>
<protein>
    <submittedName>
        <fullName evidence="1">Uncharacterized protein</fullName>
    </submittedName>
</protein>
<dbReference type="EMBL" id="CP036434">
    <property type="protein sequence ID" value="QDV05271.1"/>
    <property type="molecule type" value="Genomic_DNA"/>
</dbReference>
<accession>A0A518EMI2</accession>
<name>A0A518EMI2_9BACT</name>
<proteinExistence type="predicted"/>
<keyword evidence="2" id="KW-1185">Reference proteome</keyword>
<dbReference type="Proteomes" id="UP000320390">
    <property type="component" value="Chromosome"/>
</dbReference>
<organism evidence="1 2">
    <name type="scientific">Saltatorellus ferox</name>
    <dbReference type="NCBI Taxonomy" id="2528018"/>
    <lineage>
        <taxon>Bacteria</taxon>
        <taxon>Pseudomonadati</taxon>
        <taxon>Planctomycetota</taxon>
        <taxon>Planctomycetia</taxon>
        <taxon>Planctomycetia incertae sedis</taxon>
        <taxon>Saltatorellus</taxon>
    </lineage>
</organism>